<dbReference type="InterPro" id="IPR015928">
    <property type="entry name" value="Aconitase/3IPM_dehydase_swvl"/>
</dbReference>
<name>A4IRH5_GEOTN</name>
<evidence type="ECO:0000256" key="4">
    <source>
        <dbReference type="ARBA" id="ARBA00009845"/>
    </source>
</evidence>
<dbReference type="FunFam" id="3.20.19.10:FF:000003">
    <property type="entry name" value="3-isopropylmalate dehydratase small subunit"/>
    <property type="match status" value="1"/>
</dbReference>
<comment type="pathway">
    <text evidence="3 10">Amino-acid biosynthesis; L-leucine biosynthesis; L-leucine from 3-methyl-2-oxobutanoate: step 2/4.</text>
</comment>
<evidence type="ECO:0000313" key="12">
    <source>
        <dbReference type="EMBL" id="ABO67929.1"/>
    </source>
</evidence>
<evidence type="ECO:0000256" key="1">
    <source>
        <dbReference type="ARBA" id="ARBA00000491"/>
    </source>
</evidence>
<dbReference type="InterPro" id="IPR000573">
    <property type="entry name" value="AconitaseA/IPMdHydase_ssu_swvl"/>
</dbReference>
<dbReference type="KEGG" id="gtn:GTNG_2584"/>
<evidence type="ECO:0000256" key="10">
    <source>
        <dbReference type="HAMAP-Rule" id="MF_01031"/>
    </source>
</evidence>
<sequence>MCVSSKLNRSGKGCFLNPQHPTLGPSAFGTVTDTSDGRGETMKPFTIHRGKTAGIDRVNIDTDQIIPKQFLKRIERTGFGQFLFYDWRYLSDGTPNPEFELNRPENEGATILVAGDNFGCGSSREHAPWALQDYGFRAIIAPSFADIFYNNCLKNGLLPIRLDQEDVRYLLQQSERADYELTVSLEEQRVFDDEGFSRPFDIDPYRKKLLLKGWDEIDLTFVYESHIAAYEQKHCPRP</sequence>
<dbReference type="CDD" id="cd01577">
    <property type="entry name" value="IPMI_Swivel"/>
    <property type="match status" value="1"/>
</dbReference>
<comment type="catalytic activity">
    <reaction evidence="1 10">
        <text>(2R,3S)-3-isopropylmalate = (2S)-2-isopropylmalate</text>
        <dbReference type="Rhea" id="RHEA:32287"/>
        <dbReference type="ChEBI" id="CHEBI:1178"/>
        <dbReference type="ChEBI" id="CHEBI:35121"/>
        <dbReference type="EC" id="4.2.1.33"/>
    </reaction>
</comment>
<dbReference type="InterPro" id="IPR050075">
    <property type="entry name" value="LeuD"/>
</dbReference>
<organism evidence="12 13">
    <name type="scientific">Geobacillus thermodenitrificans (strain NG80-2)</name>
    <dbReference type="NCBI Taxonomy" id="420246"/>
    <lineage>
        <taxon>Bacteria</taxon>
        <taxon>Bacillati</taxon>
        <taxon>Bacillota</taxon>
        <taxon>Bacilli</taxon>
        <taxon>Bacillales</taxon>
        <taxon>Anoxybacillaceae</taxon>
        <taxon>Geobacillus</taxon>
    </lineage>
</organism>
<comment type="function">
    <text evidence="2 10">Catalyzes the isomerization between 2-isopropylmalate and 3-isopropylmalate, via the formation of 2-isopropylmaleate.</text>
</comment>
<evidence type="ECO:0000256" key="7">
    <source>
        <dbReference type="ARBA" id="ARBA00022605"/>
    </source>
</evidence>
<dbReference type="HAMAP" id="MF_01031">
    <property type="entry name" value="LeuD_type1"/>
    <property type="match status" value="1"/>
</dbReference>
<evidence type="ECO:0000256" key="5">
    <source>
        <dbReference type="ARBA" id="ARBA00011271"/>
    </source>
</evidence>
<evidence type="ECO:0000256" key="3">
    <source>
        <dbReference type="ARBA" id="ARBA00004729"/>
    </source>
</evidence>
<protein>
    <recommendedName>
        <fullName evidence="10">3-isopropylmalate dehydratase small subunit</fullName>
        <ecNumber evidence="10">4.2.1.33</ecNumber>
    </recommendedName>
    <alternativeName>
        <fullName evidence="10">Alpha-IPM isomerase</fullName>
        <shortName evidence="10">IPMI</shortName>
    </alternativeName>
    <alternativeName>
        <fullName evidence="10">Isopropylmalate isomerase</fullName>
    </alternativeName>
</protein>
<dbReference type="Proteomes" id="UP000001578">
    <property type="component" value="Chromosome"/>
</dbReference>
<keyword evidence="9 10" id="KW-0100">Branched-chain amino acid biosynthesis</keyword>
<dbReference type="HOGENOM" id="CLU_081378_0_3_9"/>
<dbReference type="AlphaFoldDB" id="A4IRH5"/>
<keyword evidence="6 10" id="KW-0432">Leucine biosynthesis</keyword>
<dbReference type="InterPro" id="IPR033940">
    <property type="entry name" value="IPMI_Swivel"/>
</dbReference>
<dbReference type="EC" id="4.2.1.33" evidence="10"/>
<evidence type="ECO:0000256" key="9">
    <source>
        <dbReference type="ARBA" id="ARBA00023304"/>
    </source>
</evidence>
<dbReference type="EMBL" id="CP000557">
    <property type="protein sequence ID" value="ABO67929.1"/>
    <property type="molecule type" value="Genomic_DNA"/>
</dbReference>
<dbReference type="Gene3D" id="3.20.19.10">
    <property type="entry name" value="Aconitase, domain 4"/>
    <property type="match status" value="1"/>
</dbReference>
<dbReference type="UniPathway" id="UPA00048">
    <property type="reaction ID" value="UER00071"/>
</dbReference>
<evidence type="ECO:0000256" key="6">
    <source>
        <dbReference type="ARBA" id="ARBA00022430"/>
    </source>
</evidence>
<reference evidence="12 13" key="1">
    <citation type="journal article" date="2007" name="Proc. Natl. Acad. Sci. U.S.A.">
        <title>Genome and proteome of long-chain alkane degrading Geobacillus thermodenitrificans NG80-2 isolated from a deep-subsurface oil reservoir.</title>
        <authorList>
            <person name="Feng L."/>
            <person name="Wang W."/>
            <person name="Cheng J."/>
            <person name="Ren Y."/>
            <person name="Zhao G."/>
            <person name="Gao C."/>
            <person name="Tang Y."/>
            <person name="Liu X."/>
            <person name="Han W."/>
            <person name="Peng X."/>
            <person name="Liu R."/>
            <person name="Wang L."/>
        </authorList>
    </citation>
    <scope>NUCLEOTIDE SEQUENCE [LARGE SCALE GENOMIC DNA]</scope>
    <source>
        <strain evidence="12 13">NG80-2</strain>
    </source>
</reference>
<accession>A4IRH5</accession>
<dbReference type="InterPro" id="IPR004431">
    <property type="entry name" value="3-IsopropMal_deHydase_ssu"/>
</dbReference>
<dbReference type="NCBIfam" id="NF002458">
    <property type="entry name" value="PRK01641.1"/>
    <property type="match status" value="1"/>
</dbReference>
<evidence type="ECO:0000256" key="2">
    <source>
        <dbReference type="ARBA" id="ARBA00002695"/>
    </source>
</evidence>
<evidence type="ECO:0000256" key="8">
    <source>
        <dbReference type="ARBA" id="ARBA00023239"/>
    </source>
</evidence>
<evidence type="ECO:0000313" key="13">
    <source>
        <dbReference type="Proteomes" id="UP000001578"/>
    </source>
</evidence>
<keyword evidence="8 10" id="KW-0456">Lyase</keyword>
<comment type="subunit">
    <text evidence="5 10">Heterodimer of LeuC and LeuD.</text>
</comment>
<dbReference type="GO" id="GO:0003861">
    <property type="term" value="F:3-isopropylmalate dehydratase activity"/>
    <property type="evidence" value="ECO:0007669"/>
    <property type="project" value="UniProtKB-UniRule"/>
</dbReference>
<dbReference type="SUPFAM" id="SSF52016">
    <property type="entry name" value="LeuD/IlvD-like"/>
    <property type="match status" value="1"/>
</dbReference>
<comment type="similarity">
    <text evidence="4 10">Belongs to the LeuD family. LeuD type 1 subfamily.</text>
</comment>
<proteinExistence type="inferred from homology"/>
<dbReference type="PANTHER" id="PTHR43345">
    <property type="entry name" value="3-ISOPROPYLMALATE DEHYDRATASE SMALL SUBUNIT 2-RELATED-RELATED"/>
    <property type="match status" value="1"/>
</dbReference>
<feature type="domain" description="Aconitase A/isopropylmalate dehydratase small subunit swivel" evidence="11">
    <location>
        <begin position="42"/>
        <end position="165"/>
    </location>
</feature>
<dbReference type="PANTHER" id="PTHR43345:SF5">
    <property type="entry name" value="3-ISOPROPYLMALATE DEHYDRATASE SMALL SUBUNIT"/>
    <property type="match status" value="1"/>
</dbReference>
<dbReference type="GO" id="GO:0009316">
    <property type="term" value="C:3-isopropylmalate dehydratase complex"/>
    <property type="evidence" value="ECO:0007669"/>
    <property type="project" value="InterPro"/>
</dbReference>
<dbReference type="Pfam" id="PF00694">
    <property type="entry name" value="Aconitase_C"/>
    <property type="match status" value="1"/>
</dbReference>
<dbReference type="NCBIfam" id="TIGR00171">
    <property type="entry name" value="leuD"/>
    <property type="match status" value="1"/>
</dbReference>
<keyword evidence="7 10" id="KW-0028">Amino-acid biosynthesis</keyword>
<gene>
    <name evidence="10" type="primary">leuD</name>
    <name evidence="12" type="ordered locus">GTNG_2584</name>
</gene>
<dbReference type="GO" id="GO:0009098">
    <property type="term" value="P:L-leucine biosynthetic process"/>
    <property type="evidence" value="ECO:0007669"/>
    <property type="project" value="UniProtKB-UniRule"/>
</dbReference>
<dbReference type="eggNOG" id="COG0066">
    <property type="taxonomic scope" value="Bacteria"/>
</dbReference>
<evidence type="ECO:0000259" key="11">
    <source>
        <dbReference type="Pfam" id="PF00694"/>
    </source>
</evidence>